<dbReference type="AlphaFoldDB" id="A0A8B9EAW6"/>
<keyword evidence="1" id="KW-1133">Transmembrane helix</keyword>
<proteinExistence type="predicted"/>
<name>A0A8B9EAW6_ANSCY</name>
<sequence length="133" mass="15276">MLVHARSPIQPVIVKPCGGWTKRTQEQMKLIPNALYTETYYSELQSKGNFSLLLKLPPPKQRCLYDQPAAKRIVLIFAAPAHIIIYLYFLFHLLDNHTFQLNAQQPAKALYEIERDVVLFVSSGEPFMSREGN</sequence>
<reference evidence="2" key="2">
    <citation type="submission" date="2025-09" db="UniProtKB">
        <authorList>
            <consortium name="Ensembl"/>
        </authorList>
    </citation>
    <scope>IDENTIFICATION</scope>
</reference>
<evidence type="ECO:0000313" key="3">
    <source>
        <dbReference type="Proteomes" id="UP000694521"/>
    </source>
</evidence>
<reference evidence="2" key="1">
    <citation type="submission" date="2025-08" db="UniProtKB">
        <authorList>
            <consortium name="Ensembl"/>
        </authorList>
    </citation>
    <scope>IDENTIFICATION</scope>
</reference>
<dbReference type="Ensembl" id="ENSACDT00005021634.1">
    <property type="protein sequence ID" value="ENSACDP00005018033.1"/>
    <property type="gene ID" value="ENSACDG00005013141.1"/>
</dbReference>
<dbReference type="Proteomes" id="UP000694521">
    <property type="component" value="Unplaced"/>
</dbReference>
<protein>
    <submittedName>
        <fullName evidence="2">Uncharacterized protein</fullName>
    </submittedName>
</protein>
<evidence type="ECO:0000256" key="1">
    <source>
        <dbReference type="SAM" id="Phobius"/>
    </source>
</evidence>
<keyword evidence="1" id="KW-0812">Transmembrane</keyword>
<accession>A0A8B9EAW6</accession>
<keyword evidence="3" id="KW-1185">Reference proteome</keyword>
<evidence type="ECO:0000313" key="2">
    <source>
        <dbReference type="Ensembl" id="ENSACDP00005018033.1"/>
    </source>
</evidence>
<organism evidence="2 3">
    <name type="scientific">Anser cygnoides</name>
    <name type="common">Swan goose</name>
    <dbReference type="NCBI Taxonomy" id="8845"/>
    <lineage>
        <taxon>Eukaryota</taxon>
        <taxon>Metazoa</taxon>
        <taxon>Chordata</taxon>
        <taxon>Craniata</taxon>
        <taxon>Vertebrata</taxon>
        <taxon>Euteleostomi</taxon>
        <taxon>Archelosauria</taxon>
        <taxon>Archosauria</taxon>
        <taxon>Dinosauria</taxon>
        <taxon>Saurischia</taxon>
        <taxon>Theropoda</taxon>
        <taxon>Coelurosauria</taxon>
        <taxon>Aves</taxon>
        <taxon>Neognathae</taxon>
        <taxon>Galloanserae</taxon>
        <taxon>Anseriformes</taxon>
        <taxon>Anatidae</taxon>
        <taxon>Anserinae</taxon>
        <taxon>Anser</taxon>
    </lineage>
</organism>
<keyword evidence="1" id="KW-0472">Membrane</keyword>
<feature type="transmembrane region" description="Helical" evidence="1">
    <location>
        <begin position="73"/>
        <end position="91"/>
    </location>
</feature>